<accession>A0A7J6QG44</accession>
<protein>
    <submittedName>
        <fullName evidence="2">Pre-rRNA processing protein</fullName>
    </submittedName>
</protein>
<evidence type="ECO:0000313" key="3">
    <source>
        <dbReference type="Proteomes" id="UP000574390"/>
    </source>
</evidence>
<organism evidence="2 3">
    <name type="scientific">Perkinsus olseni</name>
    <name type="common">Perkinsus atlanticus</name>
    <dbReference type="NCBI Taxonomy" id="32597"/>
    <lineage>
        <taxon>Eukaryota</taxon>
        <taxon>Sar</taxon>
        <taxon>Alveolata</taxon>
        <taxon>Perkinsozoa</taxon>
        <taxon>Perkinsea</taxon>
        <taxon>Perkinsida</taxon>
        <taxon>Perkinsidae</taxon>
        <taxon>Perkinsus</taxon>
    </lineage>
</organism>
<dbReference type="Proteomes" id="UP000574390">
    <property type="component" value="Unassembled WGS sequence"/>
</dbReference>
<feature type="compositionally biased region" description="Acidic residues" evidence="1">
    <location>
        <begin position="27"/>
        <end position="46"/>
    </location>
</feature>
<gene>
    <name evidence="2" type="primary">RRP9_1</name>
    <name evidence="2" type="ORF">FOZ62_013536</name>
</gene>
<reference evidence="2 3" key="1">
    <citation type="submission" date="2020-04" db="EMBL/GenBank/DDBJ databases">
        <title>Perkinsus olseni comparative genomics.</title>
        <authorList>
            <person name="Bogema D.R."/>
        </authorList>
    </citation>
    <scope>NUCLEOTIDE SEQUENCE [LARGE SCALE GENOMIC DNA]</scope>
    <source>
        <strain evidence="2">ATCC PRA-205</strain>
    </source>
</reference>
<comment type="caution">
    <text evidence="2">The sequence shown here is derived from an EMBL/GenBank/DDBJ whole genome shotgun (WGS) entry which is preliminary data.</text>
</comment>
<sequence length="113" mass="12864">MAIQRNKRRRQQPPTPRPDDDAGSISSDDEENLPAPPSDDEEDDFFAQETPDEKRVRLAKAYLAELDTARGKQEADDAQSTASADDDDIDRMLNEELKVKSKRQRYKIAESLE</sequence>
<evidence type="ECO:0000313" key="2">
    <source>
        <dbReference type="EMBL" id="KAF4706570.1"/>
    </source>
</evidence>
<proteinExistence type="predicted"/>
<feature type="non-terminal residue" evidence="2">
    <location>
        <position position="1"/>
    </location>
</feature>
<name>A0A7J6QG44_PEROL</name>
<dbReference type="AlphaFoldDB" id="A0A7J6QG44"/>
<feature type="region of interest" description="Disordered" evidence="1">
    <location>
        <begin position="66"/>
        <end position="90"/>
    </location>
</feature>
<feature type="compositionally biased region" description="Basic residues" evidence="1">
    <location>
        <begin position="1"/>
        <end position="11"/>
    </location>
</feature>
<evidence type="ECO:0000256" key="1">
    <source>
        <dbReference type="SAM" id="MobiDB-lite"/>
    </source>
</evidence>
<feature type="region of interest" description="Disordered" evidence="1">
    <location>
        <begin position="1"/>
        <end position="53"/>
    </location>
</feature>
<dbReference type="EMBL" id="JABANM010030259">
    <property type="protein sequence ID" value="KAF4706570.1"/>
    <property type="molecule type" value="Genomic_DNA"/>
</dbReference>